<dbReference type="Proteomes" id="UP000435112">
    <property type="component" value="Unassembled WGS sequence"/>
</dbReference>
<dbReference type="OrthoDB" id="128978at2759"/>
<dbReference type="EMBL" id="QXFT01002918">
    <property type="protein sequence ID" value="KAE9291493.1"/>
    <property type="molecule type" value="Genomic_DNA"/>
</dbReference>
<dbReference type="EMBL" id="QXFV01002863">
    <property type="protein sequence ID" value="KAE8982498.1"/>
    <property type="molecule type" value="Genomic_DNA"/>
</dbReference>
<comment type="caution">
    <text evidence="3">The sequence shown here is derived from an EMBL/GenBank/DDBJ whole genome shotgun (WGS) entry which is preliminary data.</text>
</comment>
<evidence type="ECO:0000313" key="3">
    <source>
        <dbReference type="EMBL" id="KAE8982498.1"/>
    </source>
</evidence>
<keyword evidence="6" id="KW-1185">Reference proteome</keyword>
<dbReference type="EMBL" id="QXFU01002909">
    <property type="protein sequence ID" value="KAE8980278.1"/>
    <property type="molecule type" value="Genomic_DNA"/>
</dbReference>
<reference evidence="5 7" key="1">
    <citation type="submission" date="2018-09" db="EMBL/GenBank/DDBJ databases">
        <title>Genomic investigation of the strawberry pathogen Phytophthora fragariae indicates pathogenicity is determined by transcriptional variation in three key races.</title>
        <authorList>
            <person name="Adams T.M."/>
            <person name="Armitage A.D."/>
            <person name="Sobczyk M.K."/>
            <person name="Bates H.J."/>
            <person name="Dunwell J.M."/>
            <person name="Nellist C.F."/>
            <person name="Harrison R.J."/>
        </authorList>
    </citation>
    <scope>NUCLEOTIDE SEQUENCE [LARGE SCALE GENOMIC DNA]</scope>
    <source>
        <strain evidence="3 5">SCRP249</strain>
        <strain evidence="2 7">SCRP324</strain>
        <strain evidence="4 6">SCRP333</strain>
    </source>
</reference>
<evidence type="ECO:0000313" key="7">
    <source>
        <dbReference type="Proteomes" id="UP000435112"/>
    </source>
</evidence>
<name>A0A6A3IP47_9STRA</name>
<feature type="region of interest" description="Disordered" evidence="1">
    <location>
        <begin position="45"/>
        <end position="96"/>
    </location>
</feature>
<proteinExistence type="predicted"/>
<organism evidence="3 5">
    <name type="scientific">Phytophthora rubi</name>
    <dbReference type="NCBI Taxonomy" id="129364"/>
    <lineage>
        <taxon>Eukaryota</taxon>
        <taxon>Sar</taxon>
        <taxon>Stramenopiles</taxon>
        <taxon>Oomycota</taxon>
        <taxon>Peronosporomycetes</taxon>
        <taxon>Peronosporales</taxon>
        <taxon>Peronosporaceae</taxon>
        <taxon>Phytophthora</taxon>
    </lineage>
</organism>
<protein>
    <recommendedName>
        <fullName evidence="8">Myb/SANT-like domain-containing protein</fullName>
    </recommendedName>
</protein>
<evidence type="ECO:0000313" key="5">
    <source>
        <dbReference type="Proteomes" id="UP000429607"/>
    </source>
</evidence>
<evidence type="ECO:0000256" key="1">
    <source>
        <dbReference type="SAM" id="MobiDB-lite"/>
    </source>
</evidence>
<feature type="region of interest" description="Disordered" evidence="1">
    <location>
        <begin position="206"/>
        <end position="239"/>
    </location>
</feature>
<evidence type="ECO:0000313" key="2">
    <source>
        <dbReference type="EMBL" id="KAE8980278.1"/>
    </source>
</evidence>
<dbReference type="AlphaFoldDB" id="A0A6A3IP47"/>
<sequence>MQSDLTKLQPAQQAPLTASEFLGSLPSGYQFQTLMSVPLDALQQTQADSSMWEQAPSSMPQQETTARTPSVSTHGTTTCTRSVGKGKGKSKLGKEPKRMKWSNDMIAELLRLRFTDGDVKRRIDSADTKTNKALAWQFFASVLSQSLGLVITQEQVYQKYRKLKSLYQKEKREMRRTGNDTSPRRDFDEALWEILNDAFASKEGISGDVLADTNDDDGTGSPDSEEADDSTSKGKLPPVTQLANAMESGMTAIATAMSTQPSTDEQLRSLASALEQQTRAIEVQQ</sequence>
<accession>A0A6A3IP47</accession>
<evidence type="ECO:0000313" key="6">
    <source>
        <dbReference type="Proteomes" id="UP000434957"/>
    </source>
</evidence>
<evidence type="ECO:0000313" key="4">
    <source>
        <dbReference type="EMBL" id="KAE9291493.1"/>
    </source>
</evidence>
<dbReference type="Proteomes" id="UP000429607">
    <property type="component" value="Unassembled WGS sequence"/>
</dbReference>
<feature type="compositionally biased region" description="Polar residues" evidence="1">
    <location>
        <begin position="45"/>
        <end position="81"/>
    </location>
</feature>
<feature type="compositionally biased region" description="Acidic residues" evidence="1">
    <location>
        <begin position="213"/>
        <end position="229"/>
    </location>
</feature>
<gene>
    <name evidence="3" type="ORF">PR001_g23708</name>
    <name evidence="2" type="ORF">PR002_g24175</name>
    <name evidence="4" type="ORF">PR003_g25019</name>
</gene>
<evidence type="ECO:0008006" key="8">
    <source>
        <dbReference type="Google" id="ProtNLM"/>
    </source>
</evidence>
<dbReference type="Proteomes" id="UP000434957">
    <property type="component" value="Unassembled WGS sequence"/>
</dbReference>